<sequence length="191" mass="20945">MSNFSKPLAPPACSCLPKYDRTQHDYTLLDAIGQWQEQTTASVYGWHHLNGMGPSILMCNAIVERIVDCAHHCKIASVQELKREMGWSDADQFGGEVITLIQRHAAPLATPFVSTPLRLITSSTVNATQALQVPSLLNTTQAGLSNVGAPVPKRKIRVVPVGRKITMSIQHATVPVQKIHHALPQQQGKRM</sequence>
<dbReference type="Proteomes" id="UP000054538">
    <property type="component" value="Unassembled WGS sequence"/>
</dbReference>
<keyword evidence="2" id="KW-1185">Reference proteome</keyword>
<dbReference type="InParanoid" id="A0A0D0E5V8"/>
<protein>
    <submittedName>
        <fullName evidence="1">Uncharacterized protein</fullName>
    </submittedName>
</protein>
<dbReference type="EMBL" id="KN824966">
    <property type="protein sequence ID" value="KIK96814.1"/>
    <property type="molecule type" value="Genomic_DNA"/>
</dbReference>
<evidence type="ECO:0000313" key="1">
    <source>
        <dbReference type="EMBL" id="KIK96814.1"/>
    </source>
</evidence>
<organism evidence="1 2">
    <name type="scientific">Paxillus rubicundulus Ve08.2h10</name>
    <dbReference type="NCBI Taxonomy" id="930991"/>
    <lineage>
        <taxon>Eukaryota</taxon>
        <taxon>Fungi</taxon>
        <taxon>Dikarya</taxon>
        <taxon>Basidiomycota</taxon>
        <taxon>Agaricomycotina</taxon>
        <taxon>Agaricomycetes</taxon>
        <taxon>Agaricomycetidae</taxon>
        <taxon>Boletales</taxon>
        <taxon>Paxilineae</taxon>
        <taxon>Paxillaceae</taxon>
        <taxon>Paxillus</taxon>
    </lineage>
</organism>
<dbReference type="OrthoDB" id="2687561at2759"/>
<reference evidence="1 2" key="1">
    <citation type="submission" date="2014-04" db="EMBL/GenBank/DDBJ databases">
        <authorList>
            <consortium name="DOE Joint Genome Institute"/>
            <person name="Kuo A."/>
            <person name="Kohler A."/>
            <person name="Jargeat P."/>
            <person name="Nagy L.G."/>
            <person name="Floudas D."/>
            <person name="Copeland A."/>
            <person name="Barry K.W."/>
            <person name="Cichocki N."/>
            <person name="Veneault-Fourrey C."/>
            <person name="LaButti K."/>
            <person name="Lindquist E.A."/>
            <person name="Lipzen A."/>
            <person name="Lundell T."/>
            <person name="Morin E."/>
            <person name="Murat C."/>
            <person name="Sun H."/>
            <person name="Tunlid A."/>
            <person name="Henrissat B."/>
            <person name="Grigoriev I.V."/>
            <person name="Hibbett D.S."/>
            <person name="Martin F."/>
            <person name="Nordberg H.P."/>
            <person name="Cantor M.N."/>
            <person name="Hua S.X."/>
        </authorList>
    </citation>
    <scope>NUCLEOTIDE SEQUENCE [LARGE SCALE GENOMIC DNA]</scope>
    <source>
        <strain evidence="1 2">Ve08.2h10</strain>
    </source>
</reference>
<accession>A0A0D0E5V8</accession>
<proteinExistence type="predicted"/>
<dbReference type="AlphaFoldDB" id="A0A0D0E5V8"/>
<name>A0A0D0E5V8_9AGAM</name>
<evidence type="ECO:0000313" key="2">
    <source>
        <dbReference type="Proteomes" id="UP000054538"/>
    </source>
</evidence>
<gene>
    <name evidence="1" type="ORF">PAXRUDRAFT_10564</name>
</gene>
<dbReference type="HOGENOM" id="CLU_1421834_0_0_1"/>
<reference evidence="2" key="2">
    <citation type="submission" date="2015-01" db="EMBL/GenBank/DDBJ databases">
        <title>Evolutionary Origins and Diversification of the Mycorrhizal Mutualists.</title>
        <authorList>
            <consortium name="DOE Joint Genome Institute"/>
            <consortium name="Mycorrhizal Genomics Consortium"/>
            <person name="Kohler A."/>
            <person name="Kuo A."/>
            <person name="Nagy L.G."/>
            <person name="Floudas D."/>
            <person name="Copeland A."/>
            <person name="Barry K.W."/>
            <person name="Cichocki N."/>
            <person name="Veneault-Fourrey C."/>
            <person name="LaButti K."/>
            <person name="Lindquist E.A."/>
            <person name="Lipzen A."/>
            <person name="Lundell T."/>
            <person name="Morin E."/>
            <person name="Murat C."/>
            <person name="Riley R."/>
            <person name="Ohm R."/>
            <person name="Sun H."/>
            <person name="Tunlid A."/>
            <person name="Henrissat B."/>
            <person name="Grigoriev I.V."/>
            <person name="Hibbett D.S."/>
            <person name="Martin F."/>
        </authorList>
    </citation>
    <scope>NUCLEOTIDE SEQUENCE [LARGE SCALE GENOMIC DNA]</scope>
    <source>
        <strain evidence="2">Ve08.2h10</strain>
    </source>
</reference>